<accession>A0A640KMZ6</accession>
<evidence type="ECO:0008006" key="5">
    <source>
        <dbReference type="Google" id="ProtNLM"/>
    </source>
</evidence>
<keyword evidence="2" id="KW-1133">Transmembrane helix</keyword>
<keyword evidence="4" id="KW-1185">Reference proteome</keyword>
<dbReference type="VEuPathDB" id="TriTrypDB:LtaPh_2916300"/>
<gene>
    <name evidence="3" type="ORF">LtaPh_2916300</name>
</gene>
<feature type="transmembrane region" description="Helical" evidence="2">
    <location>
        <begin position="201"/>
        <end position="222"/>
    </location>
</feature>
<keyword evidence="2" id="KW-0812">Transmembrane</keyword>
<organism evidence="3 4">
    <name type="scientific">Leishmania tarentolae</name>
    <name type="common">Sauroleishmania tarentolae</name>
    <dbReference type="NCBI Taxonomy" id="5689"/>
    <lineage>
        <taxon>Eukaryota</taxon>
        <taxon>Discoba</taxon>
        <taxon>Euglenozoa</taxon>
        <taxon>Kinetoplastea</taxon>
        <taxon>Metakinetoplastina</taxon>
        <taxon>Trypanosomatida</taxon>
        <taxon>Trypanosomatidae</taxon>
        <taxon>Leishmaniinae</taxon>
        <taxon>Leishmania</taxon>
        <taxon>lizard Leishmania</taxon>
    </lineage>
</organism>
<dbReference type="EMBL" id="BLBS01000041">
    <property type="protein sequence ID" value="GET90435.1"/>
    <property type="molecule type" value="Genomic_DNA"/>
</dbReference>
<keyword evidence="2" id="KW-0472">Membrane</keyword>
<evidence type="ECO:0000256" key="2">
    <source>
        <dbReference type="SAM" id="Phobius"/>
    </source>
</evidence>
<protein>
    <recommendedName>
        <fullName evidence="5">Transmembrane protein</fullName>
    </recommendedName>
</protein>
<dbReference type="AlphaFoldDB" id="A0A640KMZ6"/>
<dbReference type="Proteomes" id="UP000419144">
    <property type="component" value="Unassembled WGS sequence"/>
</dbReference>
<evidence type="ECO:0000313" key="4">
    <source>
        <dbReference type="Proteomes" id="UP000419144"/>
    </source>
</evidence>
<feature type="compositionally biased region" description="Basic and acidic residues" evidence="1">
    <location>
        <begin position="273"/>
        <end position="309"/>
    </location>
</feature>
<evidence type="ECO:0000256" key="1">
    <source>
        <dbReference type="SAM" id="MobiDB-lite"/>
    </source>
</evidence>
<feature type="region of interest" description="Disordered" evidence="1">
    <location>
        <begin position="256"/>
        <end position="309"/>
    </location>
</feature>
<sequence length="309" mass="34422">MCNRTCRPSFPVPLLQVRPSVVMPTFPVPASRRRLSRFSVATLVAAYVSSARDRVVAKSNLRARAQQLAPKGRAEISENGEHERSLQLPVTPIVSSSISVVGTRWTPATLARPFYHTSSSSQRRRRNAGIYSTATSGLTRRHVHIGHSTDVHRWRNPEKEEVRRQFRNGVKLGSHIAKVREQQAKEKELIEQDKFTDWRLVYNYAIGAALLLIGLNLMLAFVEPNPSPEYVPYTKSVAPASPVSDTMADASQLPLSEAGGARDVFENAASTEEQAKRNRLCEARPGERSDGVRDRTRAERSSADLATKR</sequence>
<proteinExistence type="predicted"/>
<evidence type="ECO:0000313" key="3">
    <source>
        <dbReference type="EMBL" id="GET90435.1"/>
    </source>
</evidence>
<dbReference type="OrthoDB" id="266417at2759"/>
<comment type="caution">
    <text evidence="3">The sequence shown here is derived from an EMBL/GenBank/DDBJ whole genome shotgun (WGS) entry which is preliminary data.</text>
</comment>
<name>A0A640KMZ6_LEITA</name>
<reference evidence="3" key="1">
    <citation type="submission" date="2019-11" db="EMBL/GenBank/DDBJ databases">
        <title>Leishmania tarentolae CDS.</title>
        <authorList>
            <person name="Goto Y."/>
            <person name="Yamagishi J."/>
        </authorList>
    </citation>
    <scope>NUCLEOTIDE SEQUENCE [LARGE SCALE GENOMIC DNA]</scope>
    <source>
        <strain evidence="3">Parrot Tar II</strain>
    </source>
</reference>